<protein>
    <submittedName>
        <fullName evidence="1">Uncharacterized protein</fullName>
    </submittedName>
</protein>
<gene>
    <name evidence="1" type="primary">WBGene00279460</name>
</gene>
<dbReference type="Proteomes" id="UP000005239">
    <property type="component" value="Unassembled WGS sequence"/>
</dbReference>
<reference evidence="2" key="1">
    <citation type="journal article" date="2008" name="Nat. Genet.">
        <title>The Pristionchus pacificus genome provides a unique perspective on nematode lifestyle and parasitism.</title>
        <authorList>
            <person name="Dieterich C."/>
            <person name="Clifton S.W."/>
            <person name="Schuster L.N."/>
            <person name="Chinwalla A."/>
            <person name="Delehaunty K."/>
            <person name="Dinkelacker I."/>
            <person name="Fulton L."/>
            <person name="Fulton R."/>
            <person name="Godfrey J."/>
            <person name="Minx P."/>
            <person name="Mitreva M."/>
            <person name="Roeseler W."/>
            <person name="Tian H."/>
            <person name="Witte H."/>
            <person name="Yang S.P."/>
            <person name="Wilson R.K."/>
            <person name="Sommer R.J."/>
        </authorList>
    </citation>
    <scope>NUCLEOTIDE SEQUENCE [LARGE SCALE GENOMIC DNA]</scope>
    <source>
        <strain evidence="2">PS312</strain>
    </source>
</reference>
<reference evidence="1" key="2">
    <citation type="submission" date="2022-06" db="UniProtKB">
        <authorList>
            <consortium name="EnsemblMetazoa"/>
        </authorList>
    </citation>
    <scope>IDENTIFICATION</scope>
    <source>
        <strain evidence="1">PS312</strain>
    </source>
</reference>
<accession>A0A8R1UUT8</accession>
<dbReference type="AlphaFoldDB" id="A0A2A6CLA7"/>
<proteinExistence type="predicted"/>
<keyword evidence="2" id="KW-1185">Reference proteome</keyword>
<accession>A0A2A6CLA7</accession>
<evidence type="ECO:0000313" key="2">
    <source>
        <dbReference type="Proteomes" id="UP000005239"/>
    </source>
</evidence>
<evidence type="ECO:0000313" key="1">
    <source>
        <dbReference type="EnsemblMetazoa" id="PPA41091.1"/>
    </source>
</evidence>
<organism evidence="1 2">
    <name type="scientific">Pristionchus pacificus</name>
    <name type="common">Parasitic nematode worm</name>
    <dbReference type="NCBI Taxonomy" id="54126"/>
    <lineage>
        <taxon>Eukaryota</taxon>
        <taxon>Metazoa</taxon>
        <taxon>Ecdysozoa</taxon>
        <taxon>Nematoda</taxon>
        <taxon>Chromadorea</taxon>
        <taxon>Rhabditida</taxon>
        <taxon>Rhabditina</taxon>
        <taxon>Diplogasteromorpha</taxon>
        <taxon>Diplogasteroidea</taxon>
        <taxon>Neodiplogasteridae</taxon>
        <taxon>Pristionchus</taxon>
    </lineage>
</organism>
<dbReference type="EnsemblMetazoa" id="PPA41091.1">
    <property type="protein sequence ID" value="PPA41091.1"/>
    <property type="gene ID" value="WBGene00279460"/>
</dbReference>
<sequence>MRCSRRQTSTCYMNIIVLFARPGYFAHSFNVTLRSNSRSRRSNCEGFSLHWDRLSFHIRIRFLLSNVQDWVGEIEIFHSGIRDLDFRALLVVSSCLDYRSGGPTARVNARGALETRSYLVSARLECLDKKCQQLVGFELTRKSGELRQSRDTRDGPRLETPVSRARLERSLSLSGRSTGLSRLSDLSTFCLDSRHIAEISTVTSDYINPSATPASNVGYTRHLIHFQVWVVSIDIVLGLLLVPAPLLSNPAPLFSIPAPLLSILGWISNGVLVLVFFAAGNAATANNLCCHYRFEAVLSAAGAPRTVAYTAILTLFFGLPILYLRHAKNAWKRYWDQ</sequence>
<name>A0A2A6CLA7_PRIPA</name>